<dbReference type="AlphaFoldDB" id="A0A124HX54"/>
<dbReference type="RefSeq" id="WP_059208693.1">
    <property type="nucleotide sequence ID" value="NZ_KQ948666.1"/>
</dbReference>
<reference evidence="2 3" key="1">
    <citation type="submission" date="2015-10" db="EMBL/GenBank/DDBJ databases">
        <title>Draft genome sequence of Streptomyces canus DSM 40017, type strain for the species Streptomyces canus.</title>
        <authorList>
            <person name="Ruckert C."/>
            <person name="Winkler A."/>
            <person name="Kalinowski J."/>
            <person name="Kampfer P."/>
            <person name="Glaeser S."/>
        </authorList>
    </citation>
    <scope>NUCLEOTIDE SEQUENCE [LARGE SCALE GENOMIC DNA]</scope>
    <source>
        <strain evidence="2 3">DSM 40017</strain>
    </source>
</reference>
<gene>
    <name evidence="2" type="ORF">AQJ46_30955</name>
</gene>
<feature type="region of interest" description="Disordered" evidence="1">
    <location>
        <begin position="71"/>
        <end position="121"/>
    </location>
</feature>
<protein>
    <submittedName>
        <fullName evidence="2">Uncharacterized protein</fullName>
    </submittedName>
</protein>
<dbReference type="Gene3D" id="2.60.120.260">
    <property type="entry name" value="Galactose-binding domain-like"/>
    <property type="match status" value="1"/>
</dbReference>
<dbReference type="EMBL" id="LMWU01000034">
    <property type="protein sequence ID" value="KUN63686.1"/>
    <property type="molecule type" value="Genomic_DNA"/>
</dbReference>
<dbReference type="STRING" id="58343.AQJ46_30955"/>
<name>A0A124HX54_9ACTN</name>
<comment type="caution">
    <text evidence="2">The sequence shown here is derived from an EMBL/GenBank/DDBJ whole genome shotgun (WGS) entry which is preliminary data.</text>
</comment>
<feature type="compositionally biased region" description="Low complexity" evidence="1">
    <location>
        <begin position="85"/>
        <end position="98"/>
    </location>
</feature>
<evidence type="ECO:0000313" key="2">
    <source>
        <dbReference type="EMBL" id="KUN63686.1"/>
    </source>
</evidence>
<proteinExistence type="predicted"/>
<dbReference type="Proteomes" id="UP000053669">
    <property type="component" value="Unassembled WGS sequence"/>
</dbReference>
<organism evidence="2 3">
    <name type="scientific">Streptomyces canus</name>
    <dbReference type="NCBI Taxonomy" id="58343"/>
    <lineage>
        <taxon>Bacteria</taxon>
        <taxon>Bacillati</taxon>
        <taxon>Actinomycetota</taxon>
        <taxon>Actinomycetes</taxon>
        <taxon>Kitasatosporales</taxon>
        <taxon>Streptomycetaceae</taxon>
        <taxon>Streptomyces</taxon>
        <taxon>Streptomyces aurantiacus group</taxon>
    </lineage>
</organism>
<evidence type="ECO:0000256" key="1">
    <source>
        <dbReference type="SAM" id="MobiDB-lite"/>
    </source>
</evidence>
<evidence type="ECO:0000313" key="3">
    <source>
        <dbReference type="Proteomes" id="UP000053669"/>
    </source>
</evidence>
<feature type="compositionally biased region" description="Polar residues" evidence="1">
    <location>
        <begin position="71"/>
        <end position="80"/>
    </location>
</feature>
<sequence>MTGSDQQWQGFGRVGLVPALLWEHLGDRLDEQVTGSPYAITNPGFENGADTPTAWQMPGWAAAGGGTWAHDTTVSRSGTASLKLRSAPRTATATSTPGPGRGSAPCGSEGGACRQGDLYRG</sequence>
<accession>A0A124HX54</accession>